<evidence type="ECO:0000313" key="2">
    <source>
        <dbReference type="EMBL" id="MBD8526979.1"/>
    </source>
</evidence>
<organism evidence="2 3">
    <name type="scientific">Pseudomarimonas arenosa</name>
    <dbReference type="NCBI Taxonomy" id="2774145"/>
    <lineage>
        <taxon>Bacteria</taxon>
        <taxon>Pseudomonadati</taxon>
        <taxon>Pseudomonadota</taxon>
        <taxon>Gammaproteobacteria</taxon>
        <taxon>Lysobacterales</taxon>
        <taxon>Lysobacteraceae</taxon>
        <taxon>Pseudomarimonas</taxon>
    </lineage>
</organism>
<evidence type="ECO:0000313" key="3">
    <source>
        <dbReference type="Proteomes" id="UP000613768"/>
    </source>
</evidence>
<dbReference type="Proteomes" id="UP000613768">
    <property type="component" value="Unassembled WGS sequence"/>
</dbReference>
<gene>
    <name evidence="2" type="ORF">IFO71_14655</name>
</gene>
<sequence length="125" mass="14486">MQCPKCRATMQSLVVDEVEIERCEGCGGLWFDMLEEELLKQHAEQIDIGDPQVGRQQNSNDRIDCPRCKSGQPLIRMVDAAQPHIWFESCTVCYGRFYDAGEFKDFAEFNLSDWLKRLRAQPRPD</sequence>
<comment type="caution">
    <text evidence="2">The sequence shown here is derived from an EMBL/GenBank/DDBJ whole genome shotgun (WGS) entry which is preliminary data.</text>
</comment>
<dbReference type="InterPro" id="IPR027392">
    <property type="entry name" value="TF_Znf"/>
</dbReference>
<keyword evidence="3" id="KW-1185">Reference proteome</keyword>
<protein>
    <submittedName>
        <fullName evidence="2">Zf-TFIIB domain-containing protein</fullName>
    </submittedName>
</protein>
<feature type="domain" description="Transcription factor zinc-finger" evidence="1">
    <location>
        <begin position="2"/>
        <end position="35"/>
    </location>
</feature>
<dbReference type="Pfam" id="PF13453">
    <property type="entry name" value="Zn_ribbon_TFIIB"/>
    <property type="match status" value="1"/>
</dbReference>
<accession>A0AAW3ZQS6</accession>
<dbReference type="AlphaFoldDB" id="A0AAW3ZQS6"/>
<reference evidence="2 3" key="1">
    <citation type="submission" date="2020-09" db="EMBL/GenBank/DDBJ databases">
        <title>Pseudoxanthomonas sp. CAU 1598 isolated from sand of Yaerae Beach.</title>
        <authorList>
            <person name="Kim W."/>
        </authorList>
    </citation>
    <scope>NUCLEOTIDE SEQUENCE [LARGE SCALE GENOMIC DNA]</scope>
    <source>
        <strain evidence="2 3">CAU 1598</strain>
    </source>
</reference>
<name>A0AAW3ZQS6_9GAMM</name>
<proteinExistence type="predicted"/>
<dbReference type="EMBL" id="JACYTR010000036">
    <property type="protein sequence ID" value="MBD8526979.1"/>
    <property type="molecule type" value="Genomic_DNA"/>
</dbReference>
<evidence type="ECO:0000259" key="1">
    <source>
        <dbReference type="Pfam" id="PF13453"/>
    </source>
</evidence>